<dbReference type="KEGG" id="dci:103519177"/>
<dbReference type="Gene3D" id="3.30.40.10">
    <property type="entry name" value="Zinc/RING finger domain, C3HC4 (zinc finger)"/>
    <property type="match status" value="1"/>
</dbReference>
<dbReference type="InterPro" id="IPR058919">
    <property type="entry name" value="Pep3/Vps18_RING_C"/>
</dbReference>
<evidence type="ECO:0000313" key="10">
    <source>
        <dbReference type="Proteomes" id="UP000079169"/>
    </source>
</evidence>
<dbReference type="InterPro" id="IPR007810">
    <property type="entry name" value="Pep3/Vps18_beta-prop"/>
</dbReference>
<dbReference type="GO" id="GO:0007032">
    <property type="term" value="P:endosome organization"/>
    <property type="evidence" value="ECO:0007669"/>
    <property type="project" value="TreeGrafter"/>
</dbReference>
<accession>A0A3Q0JHI7</accession>
<dbReference type="GO" id="GO:0030897">
    <property type="term" value="C:HOPS complex"/>
    <property type="evidence" value="ECO:0007669"/>
    <property type="project" value="TreeGrafter"/>
</dbReference>
<dbReference type="SUPFAM" id="SSF57850">
    <property type="entry name" value="RING/U-box"/>
    <property type="match status" value="1"/>
</dbReference>
<dbReference type="GO" id="GO:0048284">
    <property type="term" value="P:organelle fusion"/>
    <property type="evidence" value="ECO:0007669"/>
    <property type="project" value="TreeGrafter"/>
</dbReference>
<evidence type="ECO:0000256" key="1">
    <source>
        <dbReference type="ARBA" id="ARBA00004492"/>
    </source>
</evidence>
<dbReference type="Proteomes" id="UP000079169">
    <property type="component" value="Unplaced"/>
</dbReference>
<evidence type="ECO:0000256" key="2">
    <source>
        <dbReference type="ARBA" id="ARBA00017338"/>
    </source>
</evidence>
<dbReference type="Pfam" id="PF26148">
    <property type="entry name" value="VPS18_RING_C"/>
    <property type="match status" value="1"/>
</dbReference>
<sequence length="1044" mass="121073">MTSIFDQYEQAFQKSSVSSASDKPEQVPITGFVNIKLEDETPMFTKQKVNFSPTNQITHLVVGGNTIVLAMANNVLLRINLNAPDVLEEVKLTSKLLNLFMDPTGSYTLAILEGNEIIYLQPGSSKTKVLHKLRGNFITSMCWTPMGVVMFGTAKGDIVETEIQQDSNPYIKQLFNINKRIFDIHYTQTVDQSEESIVLINTVDRIYTFQGFVNKDSKPVFNLLFQTYLSKPESYIEEKNLLKFSKLQLLHPKDPTRHKLYGWYVDKGLLIQEMGAAVGSSLIEVPPGVLSFILTEFHALLLYPDHVTGVSLLSKQIVFEDYYNDAHGRLVDIVKDSIKGRVWVIAEQAVFRYKVVREDRQAWLMYTEQGDWVRAKAFCQDNPANLDVVTQKQAESNFNSGEYEASALLWARTQASLEDIALRFLQVWQVDALRTYLKKKLERLRNEDKTQITMIVMWVMELYLYELGELRNTGQETSEQYRMLQVNLDIFLALPQVTVREQEQYRMLQVNLEYLDIFLALPQVTVREQEQYRKLQVNLEYLDIFLALPQVTVREQEQYRMLQVNLDIFLALPQVTVREQEQYRMLQVNLEYLDIFLALPQVTVREQEQYRMLQVNLDIFLALPQVTVRKQEQYRMLQVNLEYLDIFLALPQVTVREQEQYRMLQVNLEYLDIFLALPQVTEFVNNHKTTVYDLIASHGDKKNLIKLTIATKDFERNIRHLLQEEKYNQALNVLCAQNNTQLWYTFVPTLLQCSPKLCTDTLISYKIQLDVSQLLSSLMSCSDENVQMRFLEYSIHSGNCQSQSVHNFLVLMYARHAPAKLSEYLTMQGTDLSLLNYDRGLFLCHEVVFFGGKNDTKLIFILVLCSSPQVSERNDIKTALEFLDESDLISIEDILPFFSDFTCMDQFKHAICASLEQYNQHIVDLKEDMSEATRSAEQVRNDIQACANRYHMIQNCDTCLLCEVQLVSNTFYIFPCGHTFHSHCIVQDLDPEQKAKLDSEETGSEAVNNYLSRECPYCGSHMIEMIDKPFINDEDIERIAKEWE</sequence>
<evidence type="ECO:0000256" key="3">
    <source>
        <dbReference type="ARBA" id="ARBA00022723"/>
    </source>
</evidence>
<dbReference type="GO" id="GO:0008333">
    <property type="term" value="P:endosome to lysosome transport"/>
    <property type="evidence" value="ECO:0007669"/>
    <property type="project" value="TreeGrafter"/>
</dbReference>
<reference evidence="11" key="1">
    <citation type="submission" date="2025-08" db="UniProtKB">
        <authorList>
            <consortium name="RefSeq"/>
        </authorList>
    </citation>
    <scope>IDENTIFICATION</scope>
</reference>
<dbReference type="InterPro" id="IPR013083">
    <property type="entry name" value="Znf_RING/FYVE/PHD"/>
</dbReference>
<dbReference type="GO" id="GO:0008270">
    <property type="term" value="F:zinc ion binding"/>
    <property type="evidence" value="ECO:0007669"/>
    <property type="project" value="UniProtKB-KW"/>
</dbReference>
<feature type="domain" description="RING-type" evidence="9">
    <location>
        <begin position="959"/>
        <end position="1018"/>
    </location>
</feature>
<protein>
    <recommendedName>
        <fullName evidence="2">Vacuolar protein sorting-associated protein 18 homolog</fullName>
    </recommendedName>
</protein>
<dbReference type="GO" id="GO:0030674">
    <property type="term" value="F:protein-macromolecule adaptor activity"/>
    <property type="evidence" value="ECO:0007669"/>
    <property type="project" value="TreeGrafter"/>
</dbReference>
<organism evidence="10 11">
    <name type="scientific">Diaphorina citri</name>
    <name type="common">Asian citrus psyllid</name>
    <dbReference type="NCBI Taxonomy" id="121845"/>
    <lineage>
        <taxon>Eukaryota</taxon>
        <taxon>Metazoa</taxon>
        <taxon>Ecdysozoa</taxon>
        <taxon>Arthropoda</taxon>
        <taxon>Hexapoda</taxon>
        <taxon>Insecta</taxon>
        <taxon>Pterygota</taxon>
        <taxon>Neoptera</taxon>
        <taxon>Paraneoptera</taxon>
        <taxon>Hemiptera</taxon>
        <taxon>Sternorrhyncha</taxon>
        <taxon>Psylloidea</taxon>
        <taxon>Psyllidae</taxon>
        <taxon>Diaphorininae</taxon>
        <taxon>Diaphorina</taxon>
    </lineage>
</organism>
<feature type="coiled-coil region" evidence="8">
    <location>
        <begin position="915"/>
        <end position="949"/>
    </location>
</feature>
<dbReference type="PaxDb" id="121845-A0A3Q0JHI7"/>
<dbReference type="PANTHER" id="PTHR23323">
    <property type="entry name" value="VACUOLAR PROTEIN SORTING-ASSOCIATED PROTEIN"/>
    <property type="match status" value="1"/>
</dbReference>
<comment type="subcellular location">
    <subcellularLocation>
        <location evidence="1">Late endosome membrane</location>
        <topology evidence="1">Peripheral membrane protein</topology>
        <orientation evidence="1">Cytoplasmic side</orientation>
    </subcellularLocation>
</comment>
<dbReference type="PANTHER" id="PTHR23323:SF26">
    <property type="entry name" value="VACUOLAR PROTEIN SORTING-ASSOCIATED PROTEIN 18 HOMOLOG"/>
    <property type="match status" value="1"/>
</dbReference>
<keyword evidence="5" id="KW-0862">Zinc</keyword>
<evidence type="ECO:0000259" key="9">
    <source>
        <dbReference type="PROSITE" id="PS50089"/>
    </source>
</evidence>
<keyword evidence="4 7" id="KW-0863">Zinc-finger</keyword>
<dbReference type="RefSeq" id="XP_026686563.1">
    <property type="nucleotide sequence ID" value="XM_026830762.1"/>
</dbReference>
<dbReference type="Pfam" id="PF05131">
    <property type="entry name" value="Pep3_Vps18"/>
    <property type="match status" value="1"/>
</dbReference>
<evidence type="ECO:0000256" key="6">
    <source>
        <dbReference type="ARBA" id="ARBA00023136"/>
    </source>
</evidence>
<dbReference type="SMART" id="SM00184">
    <property type="entry name" value="RING"/>
    <property type="match status" value="1"/>
</dbReference>
<keyword evidence="3" id="KW-0479">Metal-binding</keyword>
<dbReference type="GeneID" id="103519177"/>
<keyword evidence="10" id="KW-1185">Reference proteome</keyword>
<dbReference type="GO" id="GO:0007040">
    <property type="term" value="P:lysosome organization"/>
    <property type="evidence" value="ECO:0007669"/>
    <property type="project" value="TreeGrafter"/>
</dbReference>
<evidence type="ECO:0000256" key="8">
    <source>
        <dbReference type="SAM" id="Coils"/>
    </source>
</evidence>
<dbReference type="AlphaFoldDB" id="A0A3Q0JHI7"/>
<dbReference type="GO" id="GO:0031902">
    <property type="term" value="C:late endosome membrane"/>
    <property type="evidence" value="ECO:0007669"/>
    <property type="project" value="UniProtKB-SubCell"/>
</dbReference>
<keyword evidence="6" id="KW-0472">Membrane</keyword>
<dbReference type="InterPro" id="IPR001841">
    <property type="entry name" value="Znf_RING"/>
</dbReference>
<name>A0A3Q0JHI7_DIACI</name>
<dbReference type="PROSITE" id="PS50089">
    <property type="entry name" value="ZF_RING_2"/>
    <property type="match status" value="1"/>
</dbReference>
<dbReference type="GO" id="GO:0006904">
    <property type="term" value="P:vesicle docking involved in exocytosis"/>
    <property type="evidence" value="ECO:0007669"/>
    <property type="project" value="TreeGrafter"/>
</dbReference>
<evidence type="ECO:0000256" key="5">
    <source>
        <dbReference type="ARBA" id="ARBA00022833"/>
    </source>
</evidence>
<keyword evidence="8" id="KW-0175">Coiled coil</keyword>
<evidence type="ECO:0000313" key="11">
    <source>
        <dbReference type="RefSeq" id="XP_026686563.1"/>
    </source>
</evidence>
<evidence type="ECO:0000256" key="4">
    <source>
        <dbReference type="ARBA" id="ARBA00022771"/>
    </source>
</evidence>
<evidence type="ECO:0000256" key="7">
    <source>
        <dbReference type="PROSITE-ProRule" id="PRU00175"/>
    </source>
</evidence>
<gene>
    <name evidence="11" type="primary">LOC103519177</name>
</gene>
<proteinExistence type="predicted"/>
<dbReference type="STRING" id="121845.A0A3Q0JHI7"/>